<dbReference type="InterPro" id="IPR053140">
    <property type="entry name" value="GDSL_Rv0518-like"/>
</dbReference>
<feature type="domain" description="SGNH hydrolase-type esterase" evidence="2">
    <location>
        <begin position="36"/>
        <end position="214"/>
    </location>
</feature>
<dbReference type="STRING" id="1073325.SAMN05444483_11052"/>
<dbReference type="EMBL" id="FQVT01000010">
    <property type="protein sequence ID" value="SHG37698.1"/>
    <property type="molecule type" value="Genomic_DNA"/>
</dbReference>
<dbReference type="Pfam" id="PF13472">
    <property type="entry name" value="Lipase_GDSL_2"/>
    <property type="match status" value="1"/>
</dbReference>
<feature type="signal peptide" evidence="1">
    <location>
        <begin position="1"/>
        <end position="21"/>
    </location>
</feature>
<gene>
    <name evidence="3" type="ORF">SAMN05444483_11052</name>
</gene>
<keyword evidence="1" id="KW-0732">Signal</keyword>
<dbReference type="InterPro" id="IPR013830">
    <property type="entry name" value="SGNH_hydro"/>
</dbReference>
<sequence>MRKILFSLLMLVLSLSGCKTFNETIVKNDYEYSFLALGDSYTIGESVDKSQRWPVQLVSRLNDRGYKVAPPKIIAKTGWTTGDLLSAMRSQLNYTRDFDLVSISIGVNNQYQGKSIKEYEEELREIFKMALNYAKKREKAVFALSIPDYGVTPFGADNAETIREEINQYNAVFRKVANDFDVVFYNITPISREAARDSNLIAEDNLHPSGLMYQYWVDEIIDEIPQMLPEN</sequence>
<dbReference type="PANTHER" id="PTHR43784">
    <property type="entry name" value="GDSL-LIKE LIPASE/ACYLHYDROLASE, PUTATIVE (AFU_ORTHOLOGUE AFUA_2G00820)-RELATED"/>
    <property type="match status" value="1"/>
</dbReference>
<evidence type="ECO:0000256" key="1">
    <source>
        <dbReference type="SAM" id="SignalP"/>
    </source>
</evidence>
<dbReference type="PANTHER" id="PTHR43784:SF2">
    <property type="entry name" value="GDSL-LIKE LIPASE_ACYLHYDROLASE, PUTATIVE (AFU_ORTHOLOGUE AFUA_2G00820)-RELATED"/>
    <property type="match status" value="1"/>
</dbReference>
<feature type="chain" id="PRO_5009911318" evidence="1">
    <location>
        <begin position="22"/>
        <end position="231"/>
    </location>
</feature>
<dbReference type="RefSeq" id="WP_072880555.1">
    <property type="nucleotide sequence ID" value="NZ_FQVT01000010.1"/>
</dbReference>
<evidence type="ECO:0000259" key="2">
    <source>
        <dbReference type="Pfam" id="PF13472"/>
    </source>
</evidence>
<dbReference type="SUPFAM" id="SSF52266">
    <property type="entry name" value="SGNH hydrolase"/>
    <property type="match status" value="1"/>
</dbReference>
<dbReference type="CDD" id="cd01832">
    <property type="entry name" value="SGNH_hydrolase_like_1"/>
    <property type="match status" value="1"/>
</dbReference>
<evidence type="ECO:0000313" key="3">
    <source>
        <dbReference type="EMBL" id="SHG37698.1"/>
    </source>
</evidence>
<organism evidence="3 4">
    <name type="scientific">Salegentibacter echinorum</name>
    <dbReference type="NCBI Taxonomy" id="1073325"/>
    <lineage>
        <taxon>Bacteria</taxon>
        <taxon>Pseudomonadati</taxon>
        <taxon>Bacteroidota</taxon>
        <taxon>Flavobacteriia</taxon>
        <taxon>Flavobacteriales</taxon>
        <taxon>Flavobacteriaceae</taxon>
        <taxon>Salegentibacter</taxon>
    </lineage>
</organism>
<dbReference type="Proteomes" id="UP000183945">
    <property type="component" value="Unassembled WGS sequence"/>
</dbReference>
<name>A0A1M5JAV3_SALEC</name>
<dbReference type="Gene3D" id="3.40.50.1110">
    <property type="entry name" value="SGNH hydrolase"/>
    <property type="match status" value="1"/>
</dbReference>
<dbReference type="InterPro" id="IPR036514">
    <property type="entry name" value="SGNH_hydro_sf"/>
</dbReference>
<dbReference type="AlphaFoldDB" id="A0A1M5JAV3"/>
<keyword evidence="4" id="KW-1185">Reference proteome</keyword>
<dbReference type="GO" id="GO:0016788">
    <property type="term" value="F:hydrolase activity, acting on ester bonds"/>
    <property type="evidence" value="ECO:0007669"/>
    <property type="project" value="UniProtKB-ARBA"/>
</dbReference>
<evidence type="ECO:0000313" key="4">
    <source>
        <dbReference type="Proteomes" id="UP000183945"/>
    </source>
</evidence>
<protein>
    <submittedName>
        <fullName evidence="3">Lysophospholipase L1</fullName>
    </submittedName>
</protein>
<proteinExistence type="predicted"/>
<dbReference type="PROSITE" id="PS51257">
    <property type="entry name" value="PROKAR_LIPOPROTEIN"/>
    <property type="match status" value="1"/>
</dbReference>
<reference evidence="4" key="1">
    <citation type="submission" date="2016-11" db="EMBL/GenBank/DDBJ databases">
        <authorList>
            <person name="Varghese N."/>
            <person name="Submissions S."/>
        </authorList>
    </citation>
    <scope>NUCLEOTIDE SEQUENCE [LARGE SCALE GENOMIC DNA]</scope>
    <source>
        <strain evidence="4">DSM 24579</strain>
    </source>
</reference>
<accession>A0A1M5JAV3</accession>
<dbReference type="OrthoDB" id="158267at2"/>